<feature type="transmembrane region" description="Helical" evidence="1">
    <location>
        <begin position="292"/>
        <end position="313"/>
    </location>
</feature>
<keyword evidence="1" id="KW-0812">Transmembrane</keyword>
<gene>
    <name evidence="2" type="ORF">EKG36_16905</name>
</gene>
<reference evidence="2 3" key="1">
    <citation type="submission" date="2018-12" db="EMBL/GenBank/DDBJ databases">
        <authorList>
            <person name="Yu L."/>
        </authorList>
    </citation>
    <scope>NUCLEOTIDE SEQUENCE [LARGE SCALE GENOMIC DNA]</scope>
    <source>
        <strain evidence="2 3">11S</strain>
    </source>
</reference>
<dbReference type="PANTHER" id="PTHR30503">
    <property type="entry name" value="INNER MEMBRANE PROTEIN YEDI"/>
    <property type="match status" value="1"/>
</dbReference>
<protein>
    <submittedName>
        <fullName evidence="2">DUF808 domain-containing protein</fullName>
    </submittedName>
</protein>
<evidence type="ECO:0000313" key="3">
    <source>
        <dbReference type="Proteomes" id="UP000267400"/>
    </source>
</evidence>
<organism evidence="2 3">
    <name type="scientific">Halomonas nitroreducens</name>
    <dbReference type="NCBI Taxonomy" id="447425"/>
    <lineage>
        <taxon>Bacteria</taxon>
        <taxon>Pseudomonadati</taxon>
        <taxon>Pseudomonadota</taxon>
        <taxon>Gammaproteobacteria</taxon>
        <taxon>Oceanospirillales</taxon>
        <taxon>Halomonadaceae</taxon>
        <taxon>Halomonas</taxon>
    </lineage>
</organism>
<dbReference type="PIRSF" id="PIRSF016660">
    <property type="entry name" value="YedI"/>
    <property type="match status" value="1"/>
</dbReference>
<keyword evidence="1" id="KW-0472">Membrane</keyword>
<keyword evidence="1" id="KW-1133">Transmembrane helix</keyword>
<dbReference type="Pfam" id="PF05661">
    <property type="entry name" value="DUF808"/>
    <property type="match status" value="1"/>
</dbReference>
<feature type="transmembrane region" description="Helical" evidence="1">
    <location>
        <begin position="237"/>
        <end position="258"/>
    </location>
</feature>
<feature type="transmembrane region" description="Helical" evidence="1">
    <location>
        <begin position="163"/>
        <end position="182"/>
    </location>
</feature>
<name>A0A3S0QZP4_9GAMM</name>
<dbReference type="EMBL" id="RXNS01000018">
    <property type="protein sequence ID" value="RTQ99906.1"/>
    <property type="molecule type" value="Genomic_DNA"/>
</dbReference>
<evidence type="ECO:0000256" key="1">
    <source>
        <dbReference type="SAM" id="Phobius"/>
    </source>
</evidence>
<sequence length="319" mass="32976">MLVAADSLPKEASVAGSSLLTLIDDIATILDDVSLMTKVAAKKTAGVLGDDLALNAQQVTGVNADRELPVVWAVAKGSLRNKVILIPAALLISALLPPLVTVLLMLGGAYLCFEGAEKLAHKFLHGEEDEAEHAERVKALATEDVDMREFERERIKGAIRTDFILSAEIIVITLGTVAGVALGQQVAVLVGIGLLMTVGVYGLVAGIVKLDDLGLYLSHREGAVAGLGRALVAGAPYLMKLLSVVGTVAMFLVGGGILSHGIPAVHHVVEGVAEVELAVPGLDAIVHGLGPMLLNLVFGLAVGAVVLGGVTLVQKLRRG</sequence>
<dbReference type="Proteomes" id="UP000267400">
    <property type="component" value="Unassembled WGS sequence"/>
</dbReference>
<proteinExistence type="predicted"/>
<dbReference type="InterPro" id="IPR008526">
    <property type="entry name" value="YedI"/>
</dbReference>
<dbReference type="OrthoDB" id="9814178at2"/>
<feature type="transmembrane region" description="Helical" evidence="1">
    <location>
        <begin position="84"/>
        <end position="113"/>
    </location>
</feature>
<dbReference type="PANTHER" id="PTHR30503:SF3">
    <property type="entry name" value="INNER MEMBRANE PROTEIN YEDI"/>
    <property type="match status" value="1"/>
</dbReference>
<accession>A0A3S0QZP4</accession>
<dbReference type="GO" id="GO:0005886">
    <property type="term" value="C:plasma membrane"/>
    <property type="evidence" value="ECO:0007669"/>
    <property type="project" value="TreeGrafter"/>
</dbReference>
<evidence type="ECO:0000313" key="2">
    <source>
        <dbReference type="EMBL" id="RTQ99906.1"/>
    </source>
</evidence>
<dbReference type="AlphaFoldDB" id="A0A3S0QZP4"/>
<comment type="caution">
    <text evidence="2">The sequence shown here is derived from an EMBL/GenBank/DDBJ whole genome shotgun (WGS) entry which is preliminary data.</text>
</comment>
<feature type="transmembrane region" description="Helical" evidence="1">
    <location>
        <begin position="188"/>
        <end position="210"/>
    </location>
</feature>
<keyword evidence="3" id="KW-1185">Reference proteome</keyword>